<evidence type="ECO:0000313" key="2">
    <source>
        <dbReference type="EMBL" id="GAA5073311.1"/>
    </source>
</evidence>
<evidence type="ECO:0000313" key="3">
    <source>
        <dbReference type="Proteomes" id="UP001501083"/>
    </source>
</evidence>
<comment type="caution">
    <text evidence="2">The sequence shown here is derived from an EMBL/GenBank/DDBJ whole genome shotgun (WGS) entry which is preliminary data.</text>
</comment>
<reference evidence="3" key="1">
    <citation type="journal article" date="2019" name="Int. J. Syst. Evol. Microbiol.">
        <title>The Global Catalogue of Microorganisms (GCM) 10K type strain sequencing project: providing services to taxonomists for standard genome sequencing and annotation.</title>
        <authorList>
            <consortium name="The Broad Institute Genomics Platform"/>
            <consortium name="The Broad Institute Genome Sequencing Center for Infectious Disease"/>
            <person name="Wu L."/>
            <person name="Ma J."/>
        </authorList>
    </citation>
    <scope>NUCLEOTIDE SEQUENCE [LARGE SCALE GENOMIC DNA]</scope>
    <source>
        <strain evidence="3">JCM 19212</strain>
    </source>
</reference>
<name>A0ABP9LC08_9GAMM</name>
<dbReference type="RefSeq" id="WP_158986586.1">
    <property type="nucleotide sequence ID" value="NZ_BAABKY010000002.1"/>
</dbReference>
<protein>
    <submittedName>
        <fullName evidence="2">CopL family metal-binding regulatory protein</fullName>
    </submittedName>
</protein>
<keyword evidence="1" id="KW-0732">Signal</keyword>
<keyword evidence="3" id="KW-1185">Reference proteome</keyword>
<organism evidence="2 3">
    <name type="scientific">Lysobacter panacisoli</name>
    <dbReference type="NCBI Taxonomy" id="1255263"/>
    <lineage>
        <taxon>Bacteria</taxon>
        <taxon>Pseudomonadati</taxon>
        <taxon>Pseudomonadota</taxon>
        <taxon>Gammaproteobacteria</taxon>
        <taxon>Lysobacterales</taxon>
        <taxon>Lysobacteraceae</taxon>
        <taxon>Lysobacter</taxon>
    </lineage>
</organism>
<gene>
    <name evidence="2" type="ORF">GCM10025759_14350</name>
</gene>
<dbReference type="Proteomes" id="UP001501083">
    <property type="component" value="Unassembled WGS sequence"/>
</dbReference>
<sequence>MTLRAIALRLLLCLTLILNGSGYAVASTQMHLSHLASTAQPAPVAVIKAPCHETAMEIAATAVDDGAMSDDCAGKANVSHSQDCCQSSHCNCECLQHVSTATAFIDMVASIPVRAEVAQTLNHDHVQPRLRSPLRPPIA</sequence>
<feature type="signal peptide" evidence="1">
    <location>
        <begin position="1"/>
        <end position="26"/>
    </location>
</feature>
<proteinExistence type="predicted"/>
<feature type="chain" id="PRO_5047477836" evidence="1">
    <location>
        <begin position="27"/>
        <end position="139"/>
    </location>
</feature>
<accession>A0ABP9LC08</accession>
<dbReference type="EMBL" id="BAABKY010000002">
    <property type="protein sequence ID" value="GAA5073311.1"/>
    <property type="molecule type" value="Genomic_DNA"/>
</dbReference>
<dbReference type="InterPro" id="IPR048034">
    <property type="entry name" value="CopL-like"/>
</dbReference>
<evidence type="ECO:0000256" key="1">
    <source>
        <dbReference type="SAM" id="SignalP"/>
    </source>
</evidence>
<dbReference type="NCBIfam" id="NF033807">
    <property type="entry name" value="CopL_fam"/>
    <property type="match status" value="1"/>
</dbReference>